<evidence type="ECO:0000313" key="2">
    <source>
        <dbReference type="Proteomes" id="UP001209878"/>
    </source>
</evidence>
<accession>A0AAD9ULQ3</accession>
<dbReference type="Proteomes" id="UP001209878">
    <property type="component" value="Unassembled WGS sequence"/>
</dbReference>
<dbReference type="AlphaFoldDB" id="A0AAD9ULQ3"/>
<comment type="caution">
    <text evidence="1">The sequence shown here is derived from an EMBL/GenBank/DDBJ whole genome shotgun (WGS) entry which is preliminary data.</text>
</comment>
<sequence length="84" mass="8729">MSSDISLIAASSSTTTWSGICCTSCVVCIVMTTSSSFLSSLSLPSVSSCPFIWITLVSVLPDISPVRVSSMMTISCDCLSPVIP</sequence>
<proteinExistence type="predicted"/>
<gene>
    <name evidence="1" type="ORF">NP493_2g12003</name>
</gene>
<name>A0AAD9ULQ3_RIDPI</name>
<protein>
    <submittedName>
        <fullName evidence="1">Uncharacterized protein</fullName>
    </submittedName>
</protein>
<organism evidence="1 2">
    <name type="scientific">Ridgeia piscesae</name>
    <name type="common">Tubeworm</name>
    <dbReference type="NCBI Taxonomy" id="27915"/>
    <lineage>
        <taxon>Eukaryota</taxon>
        <taxon>Metazoa</taxon>
        <taxon>Spiralia</taxon>
        <taxon>Lophotrochozoa</taxon>
        <taxon>Annelida</taxon>
        <taxon>Polychaeta</taxon>
        <taxon>Sedentaria</taxon>
        <taxon>Canalipalpata</taxon>
        <taxon>Sabellida</taxon>
        <taxon>Siboglinidae</taxon>
        <taxon>Ridgeia</taxon>
    </lineage>
</organism>
<evidence type="ECO:0000313" key="1">
    <source>
        <dbReference type="EMBL" id="KAK2194138.1"/>
    </source>
</evidence>
<keyword evidence="2" id="KW-1185">Reference proteome</keyword>
<reference evidence="1" key="1">
    <citation type="journal article" date="2023" name="Mol. Biol. Evol.">
        <title>Third-Generation Sequencing Reveals the Adaptive Role of the Epigenome in Three Deep-Sea Polychaetes.</title>
        <authorList>
            <person name="Perez M."/>
            <person name="Aroh O."/>
            <person name="Sun Y."/>
            <person name="Lan Y."/>
            <person name="Juniper S.K."/>
            <person name="Young C.R."/>
            <person name="Angers B."/>
            <person name="Qian P.Y."/>
        </authorList>
    </citation>
    <scope>NUCLEOTIDE SEQUENCE</scope>
    <source>
        <strain evidence="1">R07B-5</strain>
    </source>
</reference>
<dbReference type="EMBL" id="JAODUO010000002">
    <property type="protein sequence ID" value="KAK2194138.1"/>
    <property type="molecule type" value="Genomic_DNA"/>
</dbReference>